<organism evidence="7 8">
    <name type="scientific">Haloarcula salinisoli</name>
    <dbReference type="NCBI Taxonomy" id="2487746"/>
    <lineage>
        <taxon>Archaea</taxon>
        <taxon>Methanobacteriati</taxon>
        <taxon>Methanobacteriota</taxon>
        <taxon>Stenosarchaea group</taxon>
        <taxon>Halobacteria</taxon>
        <taxon>Halobacteriales</taxon>
        <taxon>Haloarculaceae</taxon>
        <taxon>Haloarcula</taxon>
    </lineage>
</organism>
<evidence type="ECO:0000256" key="5">
    <source>
        <dbReference type="PROSITE-ProRule" id="PRU00335"/>
    </source>
</evidence>
<dbReference type="InterPro" id="IPR039538">
    <property type="entry name" value="BetI_C"/>
</dbReference>
<dbReference type="InterPro" id="IPR036271">
    <property type="entry name" value="Tet_transcr_reg_TetR-rel_C_sf"/>
</dbReference>
<comment type="caution">
    <text evidence="7">The sequence shown here is derived from an EMBL/GenBank/DDBJ whole genome shotgun (WGS) entry which is preliminary data.</text>
</comment>
<keyword evidence="3 5" id="KW-0238">DNA-binding</keyword>
<evidence type="ECO:0000313" key="7">
    <source>
        <dbReference type="EMBL" id="MBX0304203.1"/>
    </source>
</evidence>
<reference evidence="7" key="1">
    <citation type="submission" date="2021-06" db="EMBL/GenBank/DDBJ databases">
        <title>Halomicroarcula sp. F24A a new haloarchaeum isolated from saline soil.</title>
        <authorList>
            <person name="Duran-Viseras A."/>
            <person name="Sanchez-Porro C."/>
            <person name="Ventosa A."/>
        </authorList>
    </citation>
    <scope>NUCLEOTIDE SEQUENCE</scope>
    <source>
        <strain evidence="7">F24A</strain>
    </source>
</reference>
<proteinExistence type="predicted"/>
<keyword evidence="4" id="KW-0804">Transcription</keyword>
<dbReference type="Pfam" id="PF13977">
    <property type="entry name" value="TetR_C_6"/>
    <property type="match status" value="1"/>
</dbReference>
<dbReference type="GO" id="GO:0003677">
    <property type="term" value="F:DNA binding"/>
    <property type="evidence" value="ECO:0007669"/>
    <property type="project" value="UniProtKB-UniRule"/>
</dbReference>
<evidence type="ECO:0000256" key="3">
    <source>
        <dbReference type="ARBA" id="ARBA00023125"/>
    </source>
</evidence>
<evidence type="ECO:0000256" key="4">
    <source>
        <dbReference type="ARBA" id="ARBA00023163"/>
    </source>
</evidence>
<dbReference type="PANTHER" id="PTHR47506:SF6">
    <property type="entry name" value="HTH-TYPE TRANSCRIPTIONAL REPRESSOR NEMR"/>
    <property type="match status" value="1"/>
</dbReference>
<dbReference type="SUPFAM" id="SSF46689">
    <property type="entry name" value="Homeodomain-like"/>
    <property type="match status" value="1"/>
</dbReference>
<evidence type="ECO:0000313" key="8">
    <source>
        <dbReference type="Proteomes" id="UP000783863"/>
    </source>
</evidence>
<gene>
    <name evidence="7" type="ORF">EGD98_11045</name>
</gene>
<protein>
    <submittedName>
        <fullName evidence="7">TetR/AcrR family transcriptional regulator</fullName>
    </submittedName>
</protein>
<dbReference type="InterPro" id="IPR009057">
    <property type="entry name" value="Homeodomain-like_sf"/>
</dbReference>
<name>A0A8J7YIL4_9EURY</name>
<accession>A0A8J7YIL4</accession>
<dbReference type="Pfam" id="PF00440">
    <property type="entry name" value="TetR_N"/>
    <property type="match status" value="1"/>
</dbReference>
<evidence type="ECO:0000256" key="1">
    <source>
        <dbReference type="ARBA" id="ARBA00022491"/>
    </source>
</evidence>
<feature type="domain" description="HTH tetR-type" evidence="6">
    <location>
        <begin position="4"/>
        <end position="64"/>
    </location>
</feature>
<feature type="DNA-binding region" description="H-T-H motif" evidence="5">
    <location>
        <begin position="27"/>
        <end position="46"/>
    </location>
</feature>
<dbReference type="RefSeq" id="WP_220588427.1">
    <property type="nucleotide sequence ID" value="NZ_RKLQ01000002.1"/>
</dbReference>
<dbReference type="EMBL" id="RKLQ01000002">
    <property type="protein sequence ID" value="MBX0304203.1"/>
    <property type="molecule type" value="Genomic_DNA"/>
</dbReference>
<dbReference type="InterPro" id="IPR001647">
    <property type="entry name" value="HTH_TetR"/>
</dbReference>
<keyword evidence="2" id="KW-0805">Transcription regulation</keyword>
<dbReference type="SUPFAM" id="SSF48498">
    <property type="entry name" value="Tetracyclin repressor-like, C-terminal domain"/>
    <property type="match status" value="1"/>
</dbReference>
<keyword evidence="8" id="KW-1185">Reference proteome</keyword>
<keyword evidence="1" id="KW-0678">Repressor</keyword>
<dbReference type="Gene3D" id="1.10.357.10">
    <property type="entry name" value="Tetracycline Repressor, domain 2"/>
    <property type="match status" value="1"/>
</dbReference>
<sequence length="198" mass="22262">MSDGDAAEEIMCATYRALCSHGYADLTMQDIADESPKSKAALHYHYDSKHDLLCAFLDYLYERFVERTADIEAEDPLDELLALVDVVLQKSESEPEAFETALLEIRAQAPYEPGFRERLGRFETYLVEAFVEVLSRGRDDGTFVADVEPEETARFLVTVLTGASTERVTVGHSVESTRRMLRSYVRQHLLAESGALEA</sequence>
<evidence type="ECO:0000256" key="2">
    <source>
        <dbReference type="ARBA" id="ARBA00023015"/>
    </source>
</evidence>
<dbReference type="Proteomes" id="UP000783863">
    <property type="component" value="Unassembled WGS sequence"/>
</dbReference>
<evidence type="ECO:0000259" key="6">
    <source>
        <dbReference type="PROSITE" id="PS50977"/>
    </source>
</evidence>
<dbReference type="PANTHER" id="PTHR47506">
    <property type="entry name" value="TRANSCRIPTIONAL REGULATORY PROTEIN"/>
    <property type="match status" value="1"/>
</dbReference>
<dbReference type="PROSITE" id="PS50977">
    <property type="entry name" value="HTH_TETR_2"/>
    <property type="match status" value="1"/>
</dbReference>
<dbReference type="AlphaFoldDB" id="A0A8J7YIL4"/>